<evidence type="ECO:0000256" key="2">
    <source>
        <dbReference type="ARBA" id="ARBA00022690"/>
    </source>
</evidence>
<evidence type="ECO:0000313" key="6">
    <source>
        <dbReference type="EMBL" id="KAJ9585989.1"/>
    </source>
</evidence>
<dbReference type="InterPro" id="IPR042178">
    <property type="entry name" value="Serpin_sf_1"/>
</dbReference>
<protein>
    <recommendedName>
        <fullName evidence="5">Serpin domain-containing protein</fullName>
    </recommendedName>
</protein>
<comment type="similarity">
    <text evidence="1">Belongs to the serpin family.</text>
</comment>
<dbReference type="PANTHER" id="PTHR11461">
    <property type="entry name" value="SERINE PROTEASE INHIBITOR, SERPIN"/>
    <property type="match status" value="1"/>
</dbReference>
<dbReference type="InterPro" id="IPR000215">
    <property type="entry name" value="Serpin_fam"/>
</dbReference>
<organism evidence="6 7">
    <name type="scientific">Diploptera punctata</name>
    <name type="common">Pacific beetle cockroach</name>
    <dbReference type="NCBI Taxonomy" id="6984"/>
    <lineage>
        <taxon>Eukaryota</taxon>
        <taxon>Metazoa</taxon>
        <taxon>Ecdysozoa</taxon>
        <taxon>Arthropoda</taxon>
        <taxon>Hexapoda</taxon>
        <taxon>Insecta</taxon>
        <taxon>Pterygota</taxon>
        <taxon>Neoptera</taxon>
        <taxon>Polyneoptera</taxon>
        <taxon>Dictyoptera</taxon>
        <taxon>Blattodea</taxon>
        <taxon>Blaberoidea</taxon>
        <taxon>Blaberidae</taxon>
        <taxon>Diplopterinae</taxon>
        <taxon>Diploptera</taxon>
    </lineage>
</organism>
<evidence type="ECO:0000256" key="1">
    <source>
        <dbReference type="ARBA" id="ARBA00009500"/>
    </source>
</evidence>
<dbReference type="PANTHER" id="PTHR11461:SF211">
    <property type="entry name" value="GH10112P-RELATED"/>
    <property type="match status" value="1"/>
</dbReference>
<evidence type="ECO:0000313" key="7">
    <source>
        <dbReference type="Proteomes" id="UP001233999"/>
    </source>
</evidence>
<dbReference type="Proteomes" id="UP001233999">
    <property type="component" value="Unassembled WGS sequence"/>
</dbReference>
<dbReference type="InterPro" id="IPR036186">
    <property type="entry name" value="Serpin_sf"/>
</dbReference>
<sequence length="307" mass="34472">MHPLICVLQLILCSYITPSWMQKIQNVSEVRNVDPSAVVFPNSLNSPFNLPNRLGSTGSKDLQNEYLQAVEALFAVTTRLKTFLGKDPNKNVVVSAISTTTVLAEILLGARGDSRRPLLDILTTVNRTSGIAEGTVVEFHQQLGELIKLLQNSAQYDESYHLELASAMFMKKELRLHSDFLKALIDLYSVDVEPVDFSTTPRRSIVLSQWESELSQNDRRSLRPDNISCLAKCMMYFKGDWAKPFKPRYTIPGVFTTNEPHEVNYAHGFHCIAPDTGDTFNIHAFASRLYVNDVRELISSAKTGNCE</sequence>
<proteinExistence type="inferred from homology"/>
<accession>A0AAD8EDM9</accession>
<comment type="caution">
    <text evidence="6">The sequence shown here is derived from an EMBL/GenBank/DDBJ whole genome shotgun (WGS) entry which is preliminary data.</text>
</comment>
<keyword evidence="4" id="KW-0732">Signal</keyword>
<dbReference type="Gene3D" id="3.30.497.10">
    <property type="entry name" value="Antithrombin, subunit I, domain 2"/>
    <property type="match status" value="1"/>
</dbReference>
<keyword evidence="2" id="KW-0646">Protease inhibitor</keyword>
<dbReference type="SUPFAM" id="SSF56574">
    <property type="entry name" value="Serpins"/>
    <property type="match status" value="1"/>
</dbReference>
<evidence type="ECO:0000256" key="4">
    <source>
        <dbReference type="SAM" id="SignalP"/>
    </source>
</evidence>
<dbReference type="InterPro" id="IPR023796">
    <property type="entry name" value="Serpin_dom"/>
</dbReference>
<reference evidence="6" key="2">
    <citation type="submission" date="2023-05" db="EMBL/GenBank/DDBJ databases">
        <authorList>
            <person name="Fouks B."/>
        </authorList>
    </citation>
    <scope>NUCLEOTIDE SEQUENCE</scope>
    <source>
        <strain evidence="6">Stay&amp;Tobe</strain>
        <tissue evidence="6">Testes</tissue>
    </source>
</reference>
<keyword evidence="3" id="KW-0722">Serine protease inhibitor</keyword>
<dbReference type="EMBL" id="JASPKZ010007226">
    <property type="protein sequence ID" value="KAJ9585989.1"/>
    <property type="molecule type" value="Genomic_DNA"/>
</dbReference>
<dbReference type="GO" id="GO:0004867">
    <property type="term" value="F:serine-type endopeptidase inhibitor activity"/>
    <property type="evidence" value="ECO:0007669"/>
    <property type="project" value="UniProtKB-KW"/>
</dbReference>
<reference evidence="6" key="1">
    <citation type="journal article" date="2023" name="IScience">
        <title>Live-bearing cockroach genome reveals convergent evolutionary mechanisms linked to viviparity in insects and beyond.</title>
        <authorList>
            <person name="Fouks B."/>
            <person name="Harrison M.C."/>
            <person name="Mikhailova A.A."/>
            <person name="Marchal E."/>
            <person name="English S."/>
            <person name="Carruthers M."/>
            <person name="Jennings E.C."/>
            <person name="Chiamaka E.L."/>
            <person name="Frigard R.A."/>
            <person name="Pippel M."/>
            <person name="Attardo G.M."/>
            <person name="Benoit J.B."/>
            <person name="Bornberg-Bauer E."/>
            <person name="Tobe S.S."/>
        </authorList>
    </citation>
    <scope>NUCLEOTIDE SEQUENCE</scope>
    <source>
        <strain evidence="6">Stay&amp;Tobe</strain>
    </source>
</reference>
<dbReference type="AlphaFoldDB" id="A0AAD8EDM9"/>
<feature type="signal peptide" evidence="4">
    <location>
        <begin position="1"/>
        <end position="21"/>
    </location>
</feature>
<evidence type="ECO:0000259" key="5">
    <source>
        <dbReference type="Pfam" id="PF00079"/>
    </source>
</evidence>
<evidence type="ECO:0000256" key="3">
    <source>
        <dbReference type="ARBA" id="ARBA00022900"/>
    </source>
</evidence>
<dbReference type="GO" id="GO:0005615">
    <property type="term" value="C:extracellular space"/>
    <property type="evidence" value="ECO:0007669"/>
    <property type="project" value="InterPro"/>
</dbReference>
<name>A0AAD8EDM9_DIPPU</name>
<feature type="chain" id="PRO_5042188915" description="Serpin domain-containing protein" evidence="4">
    <location>
        <begin position="22"/>
        <end position="307"/>
    </location>
</feature>
<feature type="domain" description="Serpin" evidence="5">
    <location>
        <begin position="80"/>
        <end position="263"/>
    </location>
</feature>
<keyword evidence="7" id="KW-1185">Reference proteome</keyword>
<dbReference type="Pfam" id="PF00079">
    <property type="entry name" value="Serpin"/>
    <property type="match status" value="1"/>
</dbReference>
<gene>
    <name evidence="6" type="ORF">L9F63_020366</name>
</gene>
<feature type="non-terminal residue" evidence="6">
    <location>
        <position position="1"/>
    </location>
</feature>